<dbReference type="EMBL" id="QJJU01000009">
    <property type="protein sequence ID" value="PXX08139.1"/>
    <property type="molecule type" value="Genomic_DNA"/>
</dbReference>
<proteinExistence type="predicted"/>
<protein>
    <submittedName>
        <fullName evidence="2">Uncharacterized protein</fullName>
    </submittedName>
</protein>
<evidence type="ECO:0000313" key="2">
    <source>
        <dbReference type="EMBL" id="PXX08139.1"/>
    </source>
</evidence>
<gene>
    <name evidence="2" type="ORF">C8E89_109155</name>
</gene>
<reference evidence="3" key="1">
    <citation type="submission" date="2018-05" db="EMBL/GenBank/DDBJ databases">
        <authorList>
            <person name="Deangelis K."/>
            <person name="Huntemann M."/>
            <person name="Clum A."/>
            <person name="Pillay M."/>
            <person name="Palaniappan K."/>
            <person name="Varghese N."/>
            <person name="Mikhailova N."/>
            <person name="Stamatis D."/>
            <person name="Reddy T."/>
            <person name="Daum C."/>
            <person name="Shapiro N."/>
            <person name="Ivanova N."/>
            <person name="Kyrpides N."/>
            <person name="Woyke T."/>
        </authorList>
    </citation>
    <scope>NUCLEOTIDE SEQUENCE [LARGE SCALE GENOMIC DNA]</scope>
    <source>
        <strain evidence="3">GAS496</strain>
    </source>
</reference>
<comment type="caution">
    <text evidence="2">The sequence shown here is derived from an EMBL/GenBank/DDBJ whole genome shotgun (WGS) entry which is preliminary data.</text>
</comment>
<evidence type="ECO:0000313" key="3">
    <source>
        <dbReference type="Proteomes" id="UP000247781"/>
    </source>
</evidence>
<reference evidence="2 3" key="2">
    <citation type="submission" date="2018-06" db="EMBL/GenBank/DDBJ databases">
        <title>Sequencing of bacterial isolates from soil warming experiment in Harvard Forest, Massachusetts, USA.</title>
        <authorList>
            <person name="Deangelis K.PhD."/>
        </authorList>
    </citation>
    <scope>NUCLEOTIDE SEQUENCE [LARGE SCALE GENOMIC DNA]</scope>
    <source>
        <strain evidence="2 3">GAS496</strain>
    </source>
</reference>
<dbReference type="Proteomes" id="UP000247781">
    <property type="component" value="Unassembled WGS sequence"/>
</dbReference>
<dbReference type="AlphaFoldDB" id="A0A318HG52"/>
<evidence type="ECO:0000256" key="1">
    <source>
        <dbReference type="SAM" id="SignalP"/>
    </source>
</evidence>
<keyword evidence="1" id="KW-0732">Signal</keyword>
<name>A0A318HG52_9MYCO</name>
<organism evidence="2 3">
    <name type="scientific">Mycolicibacterium moriokaense</name>
    <dbReference type="NCBI Taxonomy" id="39691"/>
    <lineage>
        <taxon>Bacteria</taxon>
        <taxon>Bacillati</taxon>
        <taxon>Actinomycetota</taxon>
        <taxon>Actinomycetes</taxon>
        <taxon>Mycobacteriales</taxon>
        <taxon>Mycobacteriaceae</taxon>
        <taxon>Mycolicibacterium</taxon>
    </lineage>
</organism>
<keyword evidence="3" id="KW-1185">Reference proteome</keyword>
<sequence length="83" mass="8853">MGNIRRIITTALAGAALASGLGLIVTPGAAAQPKSCTLLWNSQNGAQDEWLWYREQYGDSDKKTIAARAVYVSAINRTVRAGC</sequence>
<accession>A0A318HG52</accession>
<feature type="chain" id="PRO_5039143976" evidence="1">
    <location>
        <begin position="31"/>
        <end position="83"/>
    </location>
</feature>
<feature type="signal peptide" evidence="1">
    <location>
        <begin position="1"/>
        <end position="30"/>
    </location>
</feature>